<organism evidence="1">
    <name type="scientific">Trichuris suis</name>
    <name type="common">pig whipworm</name>
    <dbReference type="NCBI Taxonomy" id="68888"/>
    <lineage>
        <taxon>Eukaryota</taxon>
        <taxon>Metazoa</taxon>
        <taxon>Ecdysozoa</taxon>
        <taxon>Nematoda</taxon>
        <taxon>Enoplea</taxon>
        <taxon>Dorylaimia</taxon>
        <taxon>Trichinellida</taxon>
        <taxon>Trichuridae</taxon>
        <taxon>Trichuris</taxon>
    </lineage>
</organism>
<dbReference type="AlphaFoldDB" id="A0A085NKU4"/>
<sequence length="212" mass="24483">MISCMQLPNEQPKDIFKKMITNKAAEELLFENPVPSTSRYSDMSLLYLPMLIAAYTPPKEKQKLFLVSISFDFSRHCRASDEAVQPCKCLTLREEFCSALFFPSSASSECTTRHEECPDCRLSNMSNSLLQNFANHRSTVRRVRISSPYTEHMWRWTSVAPTPEWNENVTQYRRRPCTGSKFLLAIKKMRIRTACPTDSARMLYSKKQTLAS</sequence>
<evidence type="ECO:0000313" key="1">
    <source>
        <dbReference type="EMBL" id="KFD70090.1"/>
    </source>
</evidence>
<dbReference type="Proteomes" id="UP000030758">
    <property type="component" value="Unassembled WGS sequence"/>
</dbReference>
<protein>
    <submittedName>
        <fullName evidence="1">Uncharacterized protein</fullName>
    </submittedName>
</protein>
<accession>A0A085NKU4</accession>
<proteinExistence type="predicted"/>
<name>A0A085NKU4_9BILA</name>
<dbReference type="EMBL" id="KL367490">
    <property type="protein sequence ID" value="KFD70090.1"/>
    <property type="molecule type" value="Genomic_DNA"/>
</dbReference>
<reference evidence="1" key="1">
    <citation type="journal article" date="2014" name="Nat. Genet.">
        <title>Genome and transcriptome of the porcine whipworm Trichuris suis.</title>
        <authorList>
            <person name="Jex A.R."/>
            <person name="Nejsum P."/>
            <person name="Schwarz E.M."/>
            <person name="Hu L."/>
            <person name="Young N.D."/>
            <person name="Hall R.S."/>
            <person name="Korhonen P.K."/>
            <person name="Liao S."/>
            <person name="Thamsborg S."/>
            <person name="Xia J."/>
            <person name="Xu P."/>
            <person name="Wang S."/>
            <person name="Scheerlinck J.P."/>
            <person name="Hofmann A."/>
            <person name="Sternberg P.W."/>
            <person name="Wang J."/>
            <person name="Gasser R.B."/>
        </authorList>
    </citation>
    <scope>NUCLEOTIDE SEQUENCE [LARGE SCALE GENOMIC DNA]</scope>
    <source>
        <strain evidence="1">DCEP-RM93F</strain>
    </source>
</reference>
<gene>
    <name evidence="1" type="ORF">M514_02246</name>
</gene>